<name>A0A9D4H8L0_DREPO</name>
<feature type="region of interest" description="Disordered" evidence="8">
    <location>
        <begin position="798"/>
        <end position="817"/>
    </location>
</feature>
<dbReference type="EMBL" id="JAIWYP010000004">
    <property type="protein sequence ID" value="KAH3831624.1"/>
    <property type="molecule type" value="Genomic_DNA"/>
</dbReference>
<feature type="compositionally biased region" description="Low complexity" evidence="8">
    <location>
        <begin position="872"/>
        <end position="888"/>
    </location>
</feature>
<sequence length="1667" mass="186504">MKSFTHYDKVIVIFSAVSYVADIATDIALTVYFLSSGHQVWGALTLTFVALAALVMQVFSFHWHVTDRTVTWRSLLVHLLFLAPLQRYISVYRQGLKSCRTQKPEDLDYAYRQLNDISILRLFETFLEAAPQLVLQLYIVLSDLENFNTLLGFSLFFSLMSIAWAMTSYMDALHLAYRKMYKRKAIAMFAHVNWQTGMVTARVVSIVLFTSVFKPYVVVPLVLHFIIMLVWIIKQDPEFGSTACERRLFTIIASVIHILCFLNLKDGRSRYRMAFYYILMLVETAVYMTVWYMCKTFTGPVWFDVTAFSVVFGSFTYGTLFLLLYYGCCHHSGPVPLRKKQDSFLKAGSQQWRGSAIHRPTNIPPDQREEEPCTLDKAATQKPSIFDVSTTSARINLWLSASVDLSKAGLVENPDNLIDPAVRPDNPNRSTLSDKYLSPTTLTWKRKEGRDFADGSYNTGRSWTALGMQVSTLVNQSDMKGQSYLHGEQEVSKHSMQDYNLIEMFSRCKQDPSYVSDSSICDSFFDQTRRQSAGLQSIAVEQNISTISRYGNEQHKSVTEMDCSRGRVSHTSNESARSLLHEKSLSPAHRLYQYEQNNSIDEVPNTRQLHSTVRNDSGLDKNSVSFNGSAYQDSYAERNKYRLVPYSFSDEQNKSLSEIRPKKGRVSAISNDSMRSLECDDSVFVWDKSTDRFNLVDISPLDARKLIEQSEERFDMKPHSKKYLTLESKPHVLPDNGPVLTVTQDVSRGITHLSLSYSDLNSKDNSVNKDSFYSADNMDGLCRLPSLCKQVVNKSQESITDSRYSSDSKMLSFSDTSLPLPDASGRLRLSELQPDIVQSTRQDSTNTRLSSVENSRMSKTSPGQFEGKHSLDSFNSRDYSSSSYLSDRGMPSSDRGQSLSNHTSSLSAQRSRSSGFQSDESNMASPAYMNFSSQNQNVFQSTPVLENEILSISAKKPTDALKKKMSLDHEVFWDKSCSQSFNNLTPVLSTNSLKTSDGDSVFFKDTTKTGETVSDSDADQQGSPTLPPLRYSRRSSSGGSGGSSRFFTEPPTMDEENWNGKEQEPSNENLTRSQNSTASFGTRHGSSTYLEKSSLSAMLSDMSSSKGGLQSSVETISLSSESLKRSQGPTSLNASDATLKKAASLPYLDGESQGMNPADSYNSLPTGNRVSEYLYTNQTERVRLQQLYSEYRINRGQSSEESAAANYYSNTQEERLQTYQYSPYRKGHSVGNVNQERRRSSLEQVPGGRLSNVAKMAPKKLHELRSKSEVGKKNSPIEVTEYSDSPYKFRKPSGNSGGNENIRRVSCDSVADSVASTNTSVHLDYENLFVQSEFLARCSRASPESLSDAVILDEHSLRQNVSIKLSSDNRSTQSQISSDLACDNSSLQSEEISQSKSPINISGLNSAFRPVRKSPEAPQRAQSNFTFAVPADVRRRSLEQTFQGNKSTDVSKAGDSLRRRSNGSQLSNISDTASSFQWSQESDCNSYTGTLENTTDSPTNFLRMAGKNVLSFSASSFPRDNSSSQTSQHSQSDSIPWEDSVNKSSNYQIPENVFKSAPRLPLQAIDNTPVFSPIYGQDKRISLDFLSRTRFMSTPKLSTGSEISLTKYCEDSSMSAEKTPHRRRSSGLSKRTFSDNTSTWSAQSSECDQENIDPGDGTFALSKTAYI</sequence>
<feature type="region of interest" description="Disordered" evidence="8">
    <location>
        <begin position="1514"/>
        <end position="1542"/>
    </location>
</feature>
<evidence type="ECO:0000256" key="5">
    <source>
        <dbReference type="ARBA" id="ARBA00022989"/>
    </source>
</evidence>
<proteinExistence type="inferred from homology"/>
<keyword evidence="3" id="KW-1003">Cell membrane</keyword>
<feature type="compositionally biased region" description="Polar residues" evidence="8">
    <location>
        <begin position="915"/>
        <end position="927"/>
    </location>
</feature>
<dbReference type="Proteomes" id="UP000828390">
    <property type="component" value="Unassembled WGS sequence"/>
</dbReference>
<feature type="transmembrane region" description="Helical" evidence="7">
    <location>
        <begin position="150"/>
        <end position="173"/>
    </location>
</feature>
<feature type="compositionally biased region" description="Low complexity" evidence="8">
    <location>
        <begin position="904"/>
        <end position="914"/>
    </location>
</feature>
<keyword evidence="5 7" id="KW-1133">Transmembrane helix</keyword>
<evidence type="ECO:0000313" key="10">
    <source>
        <dbReference type="Proteomes" id="UP000828390"/>
    </source>
</evidence>
<keyword evidence="6 7" id="KW-0472">Membrane</keyword>
<evidence type="ECO:0000256" key="8">
    <source>
        <dbReference type="SAM" id="MobiDB-lite"/>
    </source>
</evidence>
<evidence type="ECO:0000256" key="6">
    <source>
        <dbReference type="ARBA" id="ARBA00023136"/>
    </source>
</evidence>
<feature type="transmembrane region" description="Helical" evidence="7">
    <location>
        <begin position="40"/>
        <end position="63"/>
    </location>
</feature>
<comment type="similarity">
    <text evidence="2 7">Belongs to the XK family.</text>
</comment>
<feature type="compositionally biased region" description="Low complexity" evidence="8">
    <location>
        <begin position="1522"/>
        <end position="1534"/>
    </location>
</feature>
<dbReference type="InterPro" id="IPR018629">
    <property type="entry name" value="XK-rel"/>
</dbReference>
<feature type="compositionally biased region" description="Polar residues" evidence="8">
    <location>
        <begin position="1009"/>
        <end position="1024"/>
    </location>
</feature>
<keyword evidence="10" id="KW-1185">Reference proteome</keyword>
<feature type="compositionally biased region" description="Polar residues" evidence="8">
    <location>
        <begin position="894"/>
        <end position="903"/>
    </location>
</feature>
<feature type="compositionally biased region" description="Basic and acidic residues" evidence="8">
    <location>
        <begin position="553"/>
        <end position="565"/>
    </location>
</feature>
<organism evidence="9 10">
    <name type="scientific">Dreissena polymorpha</name>
    <name type="common">Zebra mussel</name>
    <name type="synonym">Mytilus polymorpha</name>
    <dbReference type="NCBI Taxonomy" id="45954"/>
    <lineage>
        <taxon>Eukaryota</taxon>
        <taxon>Metazoa</taxon>
        <taxon>Spiralia</taxon>
        <taxon>Lophotrochozoa</taxon>
        <taxon>Mollusca</taxon>
        <taxon>Bivalvia</taxon>
        <taxon>Autobranchia</taxon>
        <taxon>Heteroconchia</taxon>
        <taxon>Euheterodonta</taxon>
        <taxon>Imparidentia</taxon>
        <taxon>Neoheterodontei</taxon>
        <taxon>Myida</taxon>
        <taxon>Dreissenoidea</taxon>
        <taxon>Dreissenidae</taxon>
        <taxon>Dreissena</taxon>
    </lineage>
</organism>
<comment type="caution">
    <text evidence="9">The sequence shown here is derived from an EMBL/GenBank/DDBJ whole genome shotgun (WGS) entry which is preliminary data.</text>
</comment>
<feature type="compositionally biased region" description="Polar residues" evidence="8">
    <location>
        <begin position="1439"/>
        <end position="1450"/>
    </location>
</feature>
<feature type="transmembrane region" description="Helical" evidence="7">
    <location>
        <begin position="276"/>
        <end position="294"/>
    </location>
</feature>
<dbReference type="GO" id="GO:0005886">
    <property type="term" value="C:plasma membrane"/>
    <property type="evidence" value="ECO:0007669"/>
    <property type="project" value="UniProtKB-SubCell"/>
</dbReference>
<feature type="region of interest" description="Disordered" evidence="8">
    <location>
        <begin position="1438"/>
        <end position="1474"/>
    </location>
</feature>
<feature type="compositionally biased region" description="Polar residues" evidence="8">
    <location>
        <begin position="1626"/>
        <end position="1646"/>
    </location>
</feature>
<reference evidence="9" key="2">
    <citation type="submission" date="2020-11" db="EMBL/GenBank/DDBJ databases">
        <authorList>
            <person name="McCartney M.A."/>
            <person name="Auch B."/>
            <person name="Kono T."/>
            <person name="Mallez S."/>
            <person name="Becker A."/>
            <person name="Gohl D.M."/>
            <person name="Silverstein K.A.T."/>
            <person name="Koren S."/>
            <person name="Bechman K.B."/>
            <person name="Herman A."/>
            <person name="Abrahante J.E."/>
            <person name="Garbe J."/>
        </authorList>
    </citation>
    <scope>NUCLEOTIDE SEQUENCE</scope>
    <source>
        <strain evidence="9">Duluth1</strain>
        <tissue evidence="9">Whole animal</tissue>
    </source>
</reference>
<feature type="region of interest" description="Disordered" evidence="8">
    <location>
        <begin position="1008"/>
        <end position="1086"/>
    </location>
</feature>
<dbReference type="OrthoDB" id="6356248at2759"/>
<evidence type="ECO:0000313" key="9">
    <source>
        <dbReference type="EMBL" id="KAH3831624.1"/>
    </source>
</evidence>
<keyword evidence="4 7" id="KW-0812">Transmembrane</keyword>
<feature type="compositionally biased region" description="Polar residues" evidence="8">
    <location>
        <begin position="836"/>
        <end position="863"/>
    </location>
</feature>
<dbReference type="PANTHER" id="PTHR16024">
    <property type="entry name" value="XK-RELATED PROTEIN"/>
    <property type="match status" value="1"/>
</dbReference>
<reference evidence="9" key="1">
    <citation type="journal article" date="2019" name="bioRxiv">
        <title>The Genome of the Zebra Mussel, Dreissena polymorpha: A Resource for Invasive Species Research.</title>
        <authorList>
            <person name="McCartney M.A."/>
            <person name="Auch B."/>
            <person name="Kono T."/>
            <person name="Mallez S."/>
            <person name="Zhang Y."/>
            <person name="Obille A."/>
            <person name="Becker A."/>
            <person name="Abrahante J.E."/>
            <person name="Garbe J."/>
            <person name="Badalamenti J.P."/>
            <person name="Herman A."/>
            <person name="Mangelson H."/>
            <person name="Liachko I."/>
            <person name="Sullivan S."/>
            <person name="Sone E.D."/>
            <person name="Koren S."/>
            <person name="Silverstein K.A.T."/>
            <person name="Beckman K.B."/>
            <person name="Gohl D.M."/>
        </authorList>
    </citation>
    <scope>NUCLEOTIDE SEQUENCE</scope>
    <source>
        <strain evidence="9">Duluth1</strain>
        <tissue evidence="9">Whole animal</tissue>
    </source>
</reference>
<evidence type="ECO:0000256" key="4">
    <source>
        <dbReference type="ARBA" id="ARBA00022692"/>
    </source>
</evidence>
<feature type="transmembrane region" description="Helical" evidence="7">
    <location>
        <begin position="215"/>
        <end position="234"/>
    </location>
</feature>
<feature type="region of interest" description="Disordered" evidence="8">
    <location>
        <begin position="831"/>
        <end position="927"/>
    </location>
</feature>
<dbReference type="Pfam" id="PF09815">
    <property type="entry name" value="XK-related"/>
    <property type="match status" value="1"/>
</dbReference>
<feature type="transmembrane region" description="Helical" evidence="7">
    <location>
        <begin position="12"/>
        <end position="34"/>
    </location>
</feature>
<comment type="subcellular location">
    <subcellularLocation>
        <location evidence="1">Cell membrane</location>
        <topology evidence="1">Multi-pass membrane protein</topology>
    </subcellularLocation>
    <subcellularLocation>
        <location evidence="7">Membrane</location>
        <topology evidence="7">Multi-pass membrane protein</topology>
    </subcellularLocation>
</comment>
<feature type="compositionally biased region" description="Polar residues" evidence="8">
    <location>
        <begin position="1462"/>
        <end position="1474"/>
    </location>
</feature>
<evidence type="ECO:0000256" key="1">
    <source>
        <dbReference type="ARBA" id="ARBA00004651"/>
    </source>
</evidence>
<gene>
    <name evidence="9" type="ORF">DPMN_104894</name>
</gene>
<protein>
    <recommendedName>
        <fullName evidence="7">XK-related protein</fullName>
    </recommendedName>
</protein>
<evidence type="ECO:0000256" key="2">
    <source>
        <dbReference type="ARBA" id="ARBA00008789"/>
    </source>
</evidence>
<dbReference type="InterPro" id="IPR050895">
    <property type="entry name" value="XK-related_scramblase"/>
</dbReference>
<dbReference type="PANTHER" id="PTHR16024:SF4">
    <property type="entry name" value="XK-RELATED PROTEIN"/>
    <property type="match status" value="1"/>
</dbReference>
<accession>A0A9D4H8L0</accession>
<feature type="region of interest" description="Disordered" evidence="8">
    <location>
        <begin position="1610"/>
        <end position="1655"/>
    </location>
</feature>
<feature type="transmembrane region" description="Helical" evidence="7">
    <location>
        <begin position="185"/>
        <end position="209"/>
    </location>
</feature>
<feature type="transmembrane region" description="Helical" evidence="7">
    <location>
        <begin position="301"/>
        <end position="326"/>
    </location>
</feature>
<feature type="transmembrane region" description="Helical" evidence="7">
    <location>
        <begin position="246"/>
        <end position="264"/>
    </location>
</feature>
<evidence type="ECO:0000256" key="3">
    <source>
        <dbReference type="ARBA" id="ARBA00022475"/>
    </source>
</evidence>
<feature type="region of interest" description="Disordered" evidence="8">
    <location>
        <begin position="553"/>
        <end position="579"/>
    </location>
</feature>
<evidence type="ECO:0000256" key="7">
    <source>
        <dbReference type="RuleBase" id="RU910716"/>
    </source>
</evidence>
<feature type="compositionally biased region" description="Polar residues" evidence="8">
    <location>
        <begin position="1066"/>
        <end position="1086"/>
    </location>
</feature>